<accession>A0ABV9BNY6</accession>
<protein>
    <submittedName>
        <fullName evidence="8">Type II secretion system F family protein</fullName>
    </submittedName>
</protein>
<organism evidence="8 9">
    <name type="scientific">Streptomyces ehimensis</name>
    <dbReference type="NCBI Taxonomy" id="68195"/>
    <lineage>
        <taxon>Bacteria</taxon>
        <taxon>Bacillati</taxon>
        <taxon>Actinomycetota</taxon>
        <taxon>Actinomycetes</taxon>
        <taxon>Kitasatosporales</taxon>
        <taxon>Streptomycetaceae</taxon>
        <taxon>Streptomyces</taxon>
    </lineage>
</organism>
<gene>
    <name evidence="8" type="ORF">ACFPEN_21025</name>
</gene>
<feature type="domain" description="Type II secretion system protein GspF" evidence="7">
    <location>
        <begin position="175"/>
        <end position="263"/>
    </location>
</feature>
<feature type="transmembrane region" description="Helical" evidence="6">
    <location>
        <begin position="6"/>
        <end position="30"/>
    </location>
</feature>
<evidence type="ECO:0000313" key="8">
    <source>
        <dbReference type="EMBL" id="MFC4515420.1"/>
    </source>
</evidence>
<dbReference type="PANTHER" id="PTHR35007:SF4">
    <property type="entry name" value="CONSERVED TRANSMEMBRANE PROTEIN-RELATED"/>
    <property type="match status" value="1"/>
</dbReference>
<dbReference type="InterPro" id="IPR018076">
    <property type="entry name" value="T2SS_GspF_dom"/>
</dbReference>
<keyword evidence="2" id="KW-1003">Cell membrane</keyword>
<evidence type="ECO:0000256" key="2">
    <source>
        <dbReference type="ARBA" id="ARBA00022475"/>
    </source>
</evidence>
<evidence type="ECO:0000256" key="4">
    <source>
        <dbReference type="ARBA" id="ARBA00022989"/>
    </source>
</evidence>
<evidence type="ECO:0000256" key="6">
    <source>
        <dbReference type="SAM" id="Phobius"/>
    </source>
</evidence>
<dbReference type="Pfam" id="PF00482">
    <property type="entry name" value="T2SSF"/>
    <property type="match status" value="1"/>
</dbReference>
<evidence type="ECO:0000256" key="1">
    <source>
        <dbReference type="ARBA" id="ARBA00004651"/>
    </source>
</evidence>
<keyword evidence="4 6" id="KW-1133">Transmembrane helix</keyword>
<reference evidence="9" key="1">
    <citation type="journal article" date="2019" name="Int. J. Syst. Evol. Microbiol.">
        <title>The Global Catalogue of Microorganisms (GCM) 10K type strain sequencing project: providing services to taxonomists for standard genome sequencing and annotation.</title>
        <authorList>
            <consortium name="The Broad Institute Genomics Platform"/>
            <consortium name="The Broad Institute Genome Sequencing Center for Infectious Disease"/>
            <person name="Wu L."/>
            <person name="Ma J."/>
        </authorList>
    </citation>
    <scope>NUCLEOTIDE SEQUENCE [LARGE SCALE GENOMIC DNA]</scope>
    <source>
        <strain evidence="9">CECT 8064</strain>
    </source>
</reference>
<proteinExistence type="predicted"/>
<keyword evidence="5 6" id="KW-0472">Membrane</keyword>
<evidence type="ECO:0000313" key="9">
    <source>
        <dbReference type="Proteomes" id="UP001595990"/>
    </source>
</evidence>
<dbReference type="EMBL" id="JBHSFS010000009">
    <property type="protein sequence ID" value="MFC4515420.1"/>
    <property type="molecule type" value="Genomic_DNA"/>
</dbReference>
<dbReference type="RefSeq" id="WP_358215800.1">
    <property type="nucleotide sequence ID" value="NZ_JBHSFS010000009.1"/>
</dbReference>
<evidence type="ECO:0000259" key="7">
    <source>
        <dbReference type="Pfam" id="PF00482"/>
    </source>
</evidence>
<feature type="transmembrane region" description="Helical" evidence="6">
    <location>
        <begin position="250"/>
        <end position="269"/>
    </location>
</feature>
<evidence type="ECO:0000256" key="3">
    <source>
        <dbReference type="ARBA" id="ARBA00022692"/>
    </source>
</evidence>
<comment type="subcellular location">
    <subcellularLocation>
        <location evidence="1">Cell membrane</location>
        <topology evidence="1">Multi-pass membrane protein</topology>
    </subcellularLocation>
</comment>
<evidence type="ECO:0000256" key="5">
    <source>
        <dbReference type="ARBA" id="ARBA00023136"/>
    </source>
</evidence>
<dbReference type="Proteomes" id="UP001595990">
    <property type="component" value="Unassembled WGS sequence"/>
</dbReference>
<sequence length="322" mass="32627">MSGWPFGAQASSGCAALLLFVLSLCAVVALRARPGPGVRRARLLLAGGGMAGGGTAGGGTAGGGPGPAAPGRIGEWAGRLRRVARERRELLCLPVGCAVAALGKSVLPLIVGALAVPLVRRWLAARERQRERELRESAVIDMCGAVAGELRAGRQPGAAVSGLRDAGLGPGWPAVPAAARFGGDVPDALRKAGRRPGAEGLQGVAACWRVAVDGGAGLAAGLERVAAALGAERDQREDLRAQLAGTRSTAAMLALLPVVALLMGAALGAEPLRVLLHTPTGLGCLVLGGLLEGAGIAWTRRIVRVAEGPGKTNRTNGRERER</sequence>
<keyword evidence="3 6" id="KW-0812">Transmembrane</keyword>
<name>A0ABV9BNY6_9ACTN</name>
<feature type="transmembrane region" description="Helical" evidence="6">
    <location>
        <begin position="275"/>
        <end position="298"/>
    </location>
</feature>
<comment type="caution">
    <text evidence="8">The sequence shown here is derived from an EMBL/GenBank/DDBJ whole genome shotgun (WGS) entry which is preliminary data.</text>
</comment>
<keyword evidence="9" id="KW-1185">Reference proteome</keyword>
<dbReference type="PANTHER" id="PTHR35007">
    <property type="entry name" value="INTEGRAL MEMBRANE PROTEIN-RELATED"/>
    <property type="match status" value="1"/>
</dbReference>